<dbReference type="RefSeq" id="WP_377493834.1">
    <property type="nucleotide sequence ID" value="NZ_JBHMDO010000020.1"/>
</dbReference>
<evidence type="ECO:0000313" key="3">
    <source>
        <dbReference type="EMBL" id="MFB9326482.1"/>
    </source>
</evidence>
<keyword evidence="2" id="KW-0472">Membrane</keyword>
<accession>A0ABV5KQT2</accession>
<feature type="region of interest" description="Disordered" evidence="1">
    <location>
        <begin position="1"/>
        <end position="50"/>
    </location>
</feature>
<name>A0ABV5KQT2_9BACL</name>
<sequence>MTKERDRNAEQNERPRKTSSNGAFPPGANRADEAAQTSTQDRQAGSEEELKQELADVLRQWDARIEPALPPLAAFEQLVGTQRARSRTRLWRDLLVFWAVAAFVLATLVLVVQSSLLGFVILQATVFVAAIAFVATGIRSKEGTSEWRS</sequence>
<gene>
    <name evidence="3" type="ORF">ACFFSY_11210</name>
</gene>
<comment type="caution">
    <text evidence="3">The sequence shown here is derived from an EMBL/GenBank/DDBJ whole genome shotgun (WGS) entry which is preliminary data.</text>
</comment>
<dbReference type="Pfam" id="PF17280">
    <property type="entry name" value="DUF5345"/>
    <property type="match status" value="1"/>
</dbReference>
<protein>
    <submittedName>
        <fullName evidence="3">YxlC family protein</fullName>
    </submittedName>
</protein>
<keyword evidence="2" id="KW-0812">Transmembrane</keyword>
<organism evidence="3 4">
    <name type="scientific">Paenibacillus aurantiacus</name>
    <dbReference type="NCBI Taxonomy" id="1936118"/>
    <lineage>
        <taxon>Bacteria</taxon>
        <taxon>Bacillati</taxon>
        <taxon>Bacillota</taxon>
        <taxon>Bacilli</taxon>
        <taxon>Bacillales</taxon>
        <taxon>Paenibacillaceae</taxon>
        <taxon>Paenibacillus</taxon>
    </lineage>
</organism>
<reference evidence="3 4" key="1">
    <citation type="submission" date="2024-09" db="EMBL/GenBank/DDBJ databases">
        <authorList>
            <person name="Sun Q."/>
            <person name="Mori K."/>
        </authorList>
    </citation>
    <scope>NUCLEOTIDE SEQUENCE [LARGE SCALE GENOMIC DNA]</scope>
    <source>
        <strain evidence="3 4">TISTR 2452</strain>
    </source>
</reference>
<proteinExistence type="predicted"/>
<feature type="transmembrane region" description="Helical" evidence="2">
    <location>
        <begin position="118"/>
        <end position="138"/>
    </location>
</feature>
<evidence type="ECO:0000256" key="2">
    <source>
        <dbReference type="SAM" id="Phobius"/>
    </source>
</evidence>
<dbReference type="EMBL" id="JBHMDO010000020">
    <property type="protein sequence ID" value="MFB9326482.1"/>
    <property type="molecule type" value="Genomic_DNA"/>
</dbReference>
<evidence type="ECO:0000256" key="1">
    <source>
        <dbReference type="SAM" id="MobiDB-lite"/>
    </source>
</evidence>
<dbReference type="Proteomes" id="UP001589747">
    <property type="component" value="Unassembled WGS sequence"/>
</dbReference>
<feature type="compositionally biased region" description="Basic and acidic residues" evidence="1">
    <location>
        <begin position="1"/>
        <end position="16"/>
    </location>
</feature>
<feature type="transmembrane region" description="Helical" evidence="2">
    <location>
        <begin position="94"/>
        <end position="112"/>
    </location>
</feature>
<keyword evidence="2" id="KW-1133">Transmembrane helix</keyword>
<keyword evidence="4" id="KW-1185">Reference proteome</keyword>
<evidence type="ECO:0000313" key="4">
    <source>
        <dbReference type="Proteomes" id="UP001589747"/>
    </source>
</evidence>
<dbReference type="InterPro" id="IPR035238">
    <property type="entry name" value="DUF5345"/>
</dbReference>